<dbReference type="InterPro" id="IPR001609">
    <property type="entry name" value="Myosin_head_motor_dom-like"/>
</dbReference>
<dbReference type="GO" id="GO:0042995">
    <property type="term" value="C:cell projection"/>
    <property type="evidence" value="ECO:0007669"/>
    <property type="project" value="UniProtKB-SubCell"/>
</dbReference>
<proteinExistence type="predicted"/>
<feature type="domain" description="Myosin motor" evidence="7">
    <location>
        <begin position="118"/>
        <end position="200"/>
    </location>
</feature>
<dbReference type="Proteomes" id="UP000887159">
    <property type="component" value="Unassembled WGS sequence"/>
</dbReference>
<sequence length="205" mass="23447">MSDIGPFPGYFLDDKQYHSRARSVGVYNPMTDWTYSHLRIVRMPSPVQSNCDAHDTIANGQYGAVWSMGHTQQVTYSIPDLTADNISSMDEAEFVETFKGTVDVVTSAIANLLPEENKTLVDLMHILLSKTLEIMTDDFPHLVVCLQPAQSPREDVRFEPRYILQQLRTFNLMETIMIRQQGFARRLSFSEFLNRLVMVLSLFTC</sequence>
<organism evidence="8 9">
    <name type="scientific">Trichonephila clavipes</name>
    <name type="common">Golden silk orbweaver</name>
    <name type="synonym">Nephila clavipes</name>
    <dbReference type="NCBI Taxonomy" id="2585209"/>
    <lineage>
        <taxon>Eukaryota</taxon>
        <taxon>Metazoa</taxon>
        <taxon>Ecdysozoa</taxon>
        <taxon>Arthropoda</taxon>
        <taxon>Chelicerata</taxon>
        <taxon>Arachnida</taxon>
        <taxon>Araneae</taxon>
        <taxon>Araneomorphae</taxon>
        <taxon>Entelegynae</taxon>
        <taxon>Araneoidea</taxon>
        <taxon>Nephilidae</taxon>
        <taxon>Trichonephila</taxon>
    </lineage>
</organism>
<dbReference type="GO" id="GO:0005524">
    <property type="term" value="F:ATP binding"/>
    <property type="evidence" value="ECO:0007669"/>
    <property type="project" value="InterPro"/>
</dbReference>
<dbReference type="PANTHER" id="PTHR46256:SF3">
    <property type="entry name" value="MYOSIN MOTOR DOMAIN-CONTAINING PROTEIN"/>
    <property type="match status" value="1"/>
</dbReference>
<evidence type="ECO:0000256" key="2">
    <source>
        <dbReference type="ARBA" id="ARBA00004316"/>
    </source>
</evidence>
<dbReference type="GO" id="GO:0030832">
    <property type="term" value="P:regulation of actin filament length"/>
    <property type="evidence" value="ECO:0007669"/>
    <property type="project" value="TreeGrafter"/>
</dbReference>
<reference evidence="8" key="1">
    <citation type="submission" date="2020-08" db="EMBL/GenBank/DDBJ databases">
        <title>Multicomponent nature underlies the extraordinary mechanical properties of spider dragline silk.</title>
        <authorList>
            <person name="Kono N."/>
            <person name="Nakamura H."/>
            <person name="Mori M."/>
            <person name="Yoshida Y."/>
            <person name="Ohtoshi R."/>
            <person name="Malay A.D."/>
            <person name="Moran D.A.P."/>
            <person name="Tomita M."/>
            <person name="Numata K."/>
            <person name="Arakawa K."/>
        </authorList>
    </citation>
    <scope>NUCLEOTIDE SEQUENCE</scope>
</reference>
<comment type="subcellular location">
    <subcellularLocation>
        <location evidence="2">Cell projection</location>
    </subcellularLocation>
    <subcellularLocation>
        <location evidence="1">Cytoplasm</location>
        <location evidence="1">Cytoskeleton</location>
    </subcellularLocation>
</comment>
<keyword evidence="4" id="KW-0677">Repeat</keyword>
<keyword evidence="6" id="KW-0966">Cell projection</keyword>
<dbReference type="AlphaFoldDB" id="A0A8X6RPP2"/>
<dbReference type="GO" id="GO:0000146">
    <property type="term" value="F:microfilament motor activity"/>
    <property type="evidence" value="ECO:0007669"/>
    <property type="project" value="TreeGrafter"/>
</dbReference>
<comment type="caution">
    <text evidence="8">The sequence shown here is derived from an EMBL/GenBank/DDBJ whole genome shotgun (WGS) entry which is preliminary data.</text>
</comment>
<gene>
    <name evidence="8" type="primary">Myo3b_0</name>
    <name evidence="8" type="ORF">TNCV_4907001</name>
</gene>
<keyword evidence="5" id="KW-0206">Cytoskeleton</keyword>
<dbReference type="GO" id="GO:0004674">
    <property type="term" value="F:protein serine/threonine kinase activity"/>
    <property type="evidence" value="ECO:0007669"/>
    <property type="project" value="TreeGrafter"/>
</dbReference>
<keyword evidence="3" id="KW-0963">Cytoplasm</keyword>
<evidence type="ECO:0000256" key="3">
    <source>
        <dbReference type="ARBA" id="ARBA00022490"/>
    </source>
</evidence>
<accession>A0A8X6RPP2</accession>
<dbReference type="InterPro" id="IPR052409">
    <property type="entry name" value="Myosin-III_kinase_activity"/>
</dbReference>
<dbReference type="EMBL" id="BMAU01021201">
    <property type="protein sequence ID" value="GFX98050.1"/>
    <property type="molecule type" value="Genomic_DNA"/>
</dbReference>
<evidence type="ECO:0000313" key="9">
    <source>
        <dbReference type="Proteomes" id="UP000887159"/>
    </source>
</evidence>
<keyword evidence="9" id="KW-1185">Reference proteome</keyword>
<evidence type="ECO:0000256" key="1">
    <source>
        <dbReference type="ARBA" id="ARBA00004245"/>
    </source>
</evidence>
<dbReference type="SUPFAM" id="SSF52540">
    <property type="entry name" value="P-loop containing nucleoside triphosphate hydrolases"/>
    <property type="match status" value="1"/>
</dbReference>
<evidence type="ECO:0000259" key="7">
    <source>
        <dbReference type="Pfam" id="PF00063"/>
    </source>
</evidence>
<evidence type="ECO:0000256" key="4">
    <source>
        <dbReference type="ARBA" id="ARBA00022737"/>
    </source>
</evidence>
<name>A0A8X6RPP2_TRICX</name>
<dbReference type="Pfam" id="PF00063">
    <property type="entry name" value="Myosin_head"/>
    <property type="match status" value="1"/>
</dbReference>
<dbReference type="PANTHER" id="PTHR46256">
    <property type="entry name" value="AGAP011099-PA"/>
    <property type="match status" value="1"/>
</dbReference>
<protein>
    <submittedName>
        <fullName evidence="8">Myosin-IIIb</fullName>
    </submittedName>
</protein>
<evidence type="ECO:0000313" key="8">
    <source>
        <dbReference type="EMBL" id="GFX98050.1"/>
    </source>
</evidence>
<dbReference type="GO" id="GO:0016459">
    <property type="term" value="C:myosin complex"/>
    <property type="evidence" value="ECO:0007669"/>
    <property type="project" value="InterPro"/>
</dbReference>
<evidence type="ECO:0000256" key="5">
    <source>
        <dbReference type="ARBA" id="ARBA00023212"/>
    </source>
</evidence>
<dbReference type="InterPro" id="IPR027417">
    <property type="entry name" value="P-loop_NTPase"/>
</dbReference>
<evidence type="ECO:0000256" key="6">
    <source>
        <dbReference type="ARBA" id="ARBA00023273"/>
    </source>
</evidence>